<dbReference type="EMBL" id="CP007055">
    <property type="protein sequence ID" value="AHF99076.1"/>
    <property type="molecule type" value="Genomic_DNA"/>
</dbReference>
<dbReference type="KEGG" id="hlr:HALLA_09665"/>
<gene>
    <name evidence="1" type="ORF">HALLA_09500</name>
    <name evidence="2" type="ORF">HALLA_09665</name>
</gene>
<dbReference type="PATRIC" id="fig|797299.3.peg.939"/>
<dbReference type="AlphaFoldDB" id="W0JP49"/>
<proteinExistence type="predicted"/>
<keyword evidence="3" id="KW-1185">Reference proteome</keyword>
<evidence type="ECO:0000313" key="1">
    <source>
        <dbReference type="EMBL" id="AHF99063.1"/>
    </source>
</evidence>
<dbReference type="RefSeq" id="WP_049952273.1">
    <property type="nucleotide sequence ID" value="NZ_CP007055.1"/>
</dbReference>
<accession>W0JP49</accession>
<dbReference type="EMBL" id="CP007055">
    <property type="protein sequence ID" value="AHF99063.1"/>
    <property type="molecule type" value="Genomic_DNA"/>
</dbReference>
<dbReference type="OrthoDB" id="198262at2157"/>
<dbReference type="eggNOG" id="arCOG09042">
    <property type="taxonomic scope" value="Archaea"/>
</dbReference>
<dbReference type="STRING" id="797299.HALLA_09500"/>
<dbReference type="HOGENOM" id="CLU_125812_0_0_2"/>
<sequence>MTERVEFGSKAAADSFREEHESYLCSDDDRRLLTVAISSSAPEWVIEDATIEAAAGRDEHGDRLDDEQDVDGQLAAVEGARNEQCGQARDYCEDGEDDACEFLKEACGFDDDEIATLQEVDDPDDLPGEIYGALRQLWLRYQIGIADAKEAAAAINEIHIESGRSLVEFEELGDRELTETDIDW</sequence>
<dbReference type="GeneID" id="25144730"/>
<name>W0JP49_9EURY</name>
<evidence type="ECO:0000313" key="3">
    <source>
        <dbReference type="Proteomes" id="UP000019024"/>
    </source>
</evidence>
<dbReference type="Proteomes" id="UP000019024">
    <property type="component" value="Chromosome"/>
</dbReference>
<protein>
    <submittedName>
        <fullName evidence="2">Uncharacterized protein</fullName>
    </submittedName>
</protein>
<reference evidence="2 3" key="1">
    <citation type="submission" date="2014-01" db="EMBL/GenBank/DDBJ databases">
        <authorList>
            <consortium name="DOE Joint Genome Institute"/>
            <person name="Anderson I."/>
            <person name="Huntemann M."/>
            <person name="Han J."/>
            <person name="Chen A."/>
            <person name="Kyrpides N."/>
            <person name="Mavromatis K."/>
            <person name="Markowitz V."/>
            <person name="Palaniappan K."/>
            <person name="Ivanova N."/>
            <person name="Schaumberg A."/>
            <person name="Pati A."/>
            <person name="Liolios K."/>
            <person name="Nordberg H.P."/>
            <person name="Cantor M.N."/>
            <person name="Hua S.X."/>
            <person name="Woyke T."/>
        </authorList>
    </citation>
    <scope>NUCLEOTIDE SEQUENCE [LARGE SCALE GENOMIC DNA]</scope>
    <source>
        <strain evidence="2 3">XH-48</strain>
    </source>
</reference>
<dbReference type="KEGG" id="hlr:HALLA_09500"/>
<evidence type="ECO:0000313" key="2">
    <source>
        <dbReference type="EMBL" id="AHF99076.1"/>
    </source>
</evidence>
<organism evidence="2 3">
    <name type="scientific">Halostagnicola larsenii XH-48</name>
    <dbReference type="NCBI Taxonomy" id="797299"/>
    <lineage>
        <taxon>Archaea</taxon>
        <taxon>Methanobacteriati</taxon>
        <taxon>Methanobacteriota</taxon>
        <taxon>Stenosarchaea group</taxon>
        <taxon>Halobacteria</taxon>
        <taxon>Halobacteriales</taxon>
        <taxon>Natrialbaceae</taxon>
        <taxon>Halostagnicola</taxon>
    </lineage>
</organism>